<dbReference type="Pfam" id="PF08896">
    <property type="entry name" value="DUF1842"/>
    <property type="match status" value="1"/>
</dbReference>
<evidence type="ECO:0008006" key="5">
    <source>
        <dbReference type="Google" id="ProtNLM"/>
    </source>
</evidence>
<feature type="domain" description="DUF1842" evidence="1">
    <location>
        <begin position="4"/>
        <end position="115"/>
    </location>
</feature>
<organism evidence="3 4">
    <name type="scientific">Pseudomonas fluorescens</name>
    <dbReference type="NCBI Taxonomy" id="294"/>
    <lineage>
        <taxon>Bacteria</taxon>
        <taxon>Pseudomonadati</taxon>
        <taxon>Pseudomonadota</taxon>
        <taxon>Gammaproteobacteria</taxon>
        <taxon>Pseudomonadales</taxon>
        <taxon>Pseudomonadaceae</taxon>
        <taxon>Pseudomonas</taxon>
    </lineage>
</organism>
<evidence type="ECO:0000313" key="4">
    <source>
        <dbReference type="Proteomes" id="UP000501669"/>
    </source>
</evidence>
<dbReference type="Proteomes" id="UP000501669">
    <property type="component" value="Chromosome"/>
</dbReference>
<evidence type="ECO:0000259" key="2">
    <source>
        <dbReference type="Pfam" id="PF08898"/>
    </source>
</evidence>
<gene>
    <name evidence="3" type="ORF">C6Y56_12090</name>
</gene>
<name>A0A7Z3C4E7_PSEFL</name>
<dbReference type="InterPro" id="IPR014994">
    <property type="entry name" value="DUF1843"/>
</dbReference>
<dbReference type="RefSeq" id="WP_169430031.1">
    <property type="nucleotide sequence ID" value="NZ_CP027561.1"/>
</dbReference>
<dbReference type="AlphaFoldDB" id="A0A7Z3C4E7"/>
<accession>A0A7Z3C4E7</accession>
<dbReference type="InterPro" id="IPR014992">
    <property type="entry name" value="DUF1842"/>
</dbReference>
<reference evidence="3 4" key="1">
    <citation type="submission" date="2018-03" db="EMBL/GenBank/DDBJ databases">
        <title>Complete genome sequence of Pseudomonas fluorescens sp. G7.</title>
        <authorList>
            <person name="Gao C.-H."/>
            <person name="Li Z."/>
            <person name="Cai P."/>
        </authorList>
    </citation>
    <scope>NUCLEOTIDE SEQUENCE [LARGE SCALE GENOMIC DNA]</scope>
    <source>
        <strain evidence="3 4">G7</strain>
    </source>
</reference>
<sequence>MSIGLFHTRLIASNSLLGAPVLTLDLVVDTVRKKVSGAASVFQSTWPPVNFHARVWGDYSEARLTPSTENYIILTLDGSPSGPLSQIAQTFSLKGILNDWTSGFVDYRYNEGGQWHYVRHVAVHQAPTIEPQPQEHHFQPLYAVAVQQAQISGDLVQLKTVVQQGEQQLAHQGALRSALEQLNAEIARLEAR</sequence>
<dbReference type="EMBL" id="CP027561">
    <property type="protein sequence ID" value="QJP95303.1"/>
    <property type="molecule type" value="Genomic_DNA"/>
</dbReference>
<feature type="domain" description="DUF1843" evidence="2">
    <location>
        <begin position="140"/>
        <end position="191"/>
    </location>
</feature>
<evidence type="ECO:0000259" key="1">
    <source>
        <dbReference type="Pfam" id="PF08896"/>
    </source>
</evidence>
<dbReference type="Pfam" id="PF08898">
    <property type="entry name" value="DUF1843"/>
    <property type="match status" value="1"/>
</dbReference>
<proteinExistence type="predicted"/>
<protein>
    <recommendedName>
        <fullName evidence="5">DUF1842 domain-containing protein</fullName>
    </recommendedName>
</protein>
<evidence type="ECO:0000313" key="3">
    <source>
        <dbReference type="EMBL" id="QJP95303.1"/>
    </source>
</evidence>